<dbReference type="SUPFAM" id="SSF54427">
    <property type="entry name" value="NTF2-like"/>
    <property type="match status" value="1"/>
</dbReference>
<dbReference type="Pfam" id="PF24048">
    <property type="entry name" value="LRR_NXF1-5"/>
    <property type="match status" value="1"/>
</dbReference>
<comment type="subcellular location">
    <subcellularLocation>
        <location evidence="1">Nucleus</location>
    </subcellularLocation>
</comment>
<dbReference type="Proteomes" id="UP000193689">
    <property type="component" value="Unassembled WGS sequence"/>
</dbReference>
<dbReference type="Gene3D" id="1.10.8.10">
    <property type="entry name" value="DNA helicase RuvA subunit, C-terminal domain"/>
    <property type="match status" value="1"/>
</dbReference>
<dbReference type="InterPro" id="IPR057125">
    <property type="entry name" value="NXF1/2/3/5-like_LRR"/>
</dbReference>
<keyword evidence="5" id="KW-0677">Repeat</keyword>
<dbReference type="EMBL" id="MCFJ01000005">
    <property type="protein sequence ID" value="ORY65823.1"/>
    <property type="molecule type" value="Genomic_DNA"/>
</dbReference>
<keyword evidence="3" id="KW-0813">Transport</keyword>
<accession>A0A1Y2E2Q4</accession>
<dbReference type="SUPFAM" id="SSF46934">
    <property type="entry name" value="UBA-like"/>
    <property type="match status" value="1"/>
</dbReference>
<dbReference type="Gene3D" id="3.10.450.50">
    <property type="match status" value="1"/>
</dbReference>
<dbReference type="Pfam" id="PF03943">
    <property type="entry name" value="TAP_C"/>
    <property type="match status" value="1"/>
</dbReference>
<feature type="domain" description="NTF2" evidence="9">
    <location>
        <begin position="389"/>
        <end position="562"/>
    </location>
</feature>
<dbReference type="GO" id="GO:0016973">
    <property type="term" value="P:poly(A)+ mRNA export from nucleus"/>
    <property type="evidence" value="ECO:0007669"/>
    <property type="project" value="TreeGrafter"/>
</dbReference>
<feature type="compositionally biased region" description="Polar residues" evidence="8">
    <location>
        <begin position="74"/>
        <end position="93"/>
    </location>
</feature>
<dbReference type="InterPro" id="IPR032675">
    <property type="entry name" value="LRR_dom_sf"/>
</dbReference>
<evidence type="ECO:0000256" key="3">
    <source>
        <dbReference type="ARBA" id="ARBA00022448"/>
    </source>
</evidence>
<sequence length="622" mass="68201">RGGISKRRGGGATRIDRDGDLDMDAPVVNGAARGTKDSPAPTEPGRRSTRSTTTSCRPPKPTTRAQQAVARVISSGTGSLASRISSGIDTSSRAGRASRPINAADTMTLKVDGLKTSRAVTNSDGGLKALLTFLERKAATVGKLSRTVRIKKSQLKGDSVYITTSKDDGEEILKINGFEFAATKLAISDATEEAPATSAGTQEVKELLTNVLSLRYDQGTKLLNLANLGQDARLNEMGVFNESNPLKVFRALMAICDEKFKTAQAKREAIVSVSLAGNNIDDVTQISSLTDTFPDLTNLDLSYNQFKELKSLRKWSRRLRNMETLLLNGNPIEQHEPLYQNELKAWFPKLQNLSGSQVRTAEEVAAADSVSKPTPIPNIGPDFRDINRVGETFITEFMQMYDVDRQNLVAKYYDDKSTFSLTVNTRAPYAPDVPLSPWTSYIKLSRNHTKITTQHGRQQRLFVGTSLIQSAWQNLPPTRHPDLTTQFDKYTIDCHPVGGFIDPSGQNAAGVDGMIMTLHGEFEDQDPDTKKTAKRTFSRTFLLGPGAPGRHPIRVVSDMLSLKAYNPLPPVTPVAASASSEDAQKQQMVLELCQQSGMTPEYSKFCLEAANWNFDQAMVTFN</sequence>
<dbReference type="AlphaFoldDB" id="A0A1Y2E2Q4"/>
<gene>
    <name evidence="11" type="ORF">BCR38DRAFT_327713</name>
</gene>
<dbReference type="GeneID" id="63771042"/>
<evidence type="ECO:0000313" key="12">
    <source>
        <dbReference type="Proteomes" id="UP000193689"/>
    </source>
</evidence>
<keyword evidence="4" id="KW-0433">Leucine-rich repeat</keyword>
<dbReference type="FunCoup" id="A0A1Y2E2Q4">
    <property type="interactions" value="474"/>
</dbReference>
<dbReference type="CDD" id="cd14342">
    <property type="entry name" value="UBA_TAP-C"/>
    <property type="match status" value="1"/>
</dbReference>
<feature type="region of interest" description="Disordered" evidence="8">
    <location>
        <begin position="1"/>
        <end position="101"/>
    </location>
</feature>
<dbReference type="PROSITE" id="PS50177">
    <property type="entry name" value="NTF2_DOMAIN"/>
    <property type="match status" value="1"/>
</dbReference>
<evidence type="ECO:0000256" key="1">
    <source>
        <dbReference type="ARBA" id="ARBA00004123"/>
    </source>
</evidence>
<evidence type="ECO:0000259" key="9">
    <source>
        <dbReference type="PROSITE" id="PS50177"/>
    </source>
</evidence>
<dbReference type="InterPro" id="IPR001611">
    <property type="entry name" value="Leu-rich_rpt"/>
</dbReference>
<dbReference type="GO" id="GO:0005634">
    <property type="term" value="C:nucleus"/>
    <property type="evidence" value="ECO:0007669"/>
    <property type="project" value="UniProtKB-SubCell"/>
</dbReference>
<dbReference type="InterPro" id="IPR018222">
    <property type="entry name" value="Nuclear_transport_factor_2_euk"/>
</dbReference>
<comment type="caution">
    <text evidence="11">The sequence shown here is derived from an EMBL/GenBank/DDBJ whole genome shotgun (WGS) entry which is preliminary data.</text>
</comment>
<proteinExistence type="inferred from homology"/>
<dbReference type="PANTHER" id="PTHR10662:SF22">
    <property type="entry name" value="NUCLEAR RNA EXPORT FACTOR 1"/>
    <property type="match status" value="1"/>
</dbReference>
<dbReference type="PROSITE" id="PS51450">
    <property type="entry name" value="LRR"/>
    <property type="match status" value="1"/>
</dbReference>
<keyword evidence="6" id="KW-0509">mRNA transport</keyword>
<evidence type="ECO:0000256" key="4">
    <source>
        <dbReference type="ARBA" id="ARBA00022614"/>
    </source>
</evidence>
<keyword evidence="12" id="KW-1185">Reference proteome</keyword>
<organism evidence="11 12">
    <name type="scientific">Pseudomassariella vexata</name>
    <dbReference type="NCBI Taxonomy" id="1141098"/>
    <lineage>
        <taxon>Eukaryota</taxon>
        <taxon>Fungi</taxon>
        <taxon>Dikarya</taxon>
        <taxon>Ascomycota</taxon>
        <taxon>Pezizomycotina</taxon>
        <taxon>Sordariomycetes</taxon>
        <taxon>Xylariomycetidae</taxon>
        <taxon>Amphisphaeriales</taxon>
        <taxon>Pseudomassariaceae</taxon>
        <taxon>Pseudomassariella</taxon>
    </lineage>
</organism>
<feature type="non-terminal residue" evidence="11">
    <location>
        <position position="1"/>
    </location>
</feature>
<dbReference type="Gene3D" id="3.80.10.10">
    <property type="entry name" value="Ribonuclease Inhibitor"/>
    <property type="match status" value="1"/>
</dbReference>
<evidence type="ECO:0000256" key="2">
    <source>
        <dbReference type="ARBA" id="ARBA00009285"/>
    </source>
</evidence>
<dbReference type="GO" id="GO:0003723">
    <property type="term" value="F:RNA binding"/>
    <property type="evidence" value="ECO:0007669"/>
    <property type="project" value="TreeGrafter"/>
</dbReference>
<dbReference type="RefSeq" id="XP_040716787.1">
    <property type="nucleotide sequence ID" value="XM_040854830.1"/>
</dbReference>
<dbReference type="InterPro" id="IPR030217">
    <property type="entry name" value="NXF_fam"/>
</dbReference>
<dbReference type="InterPro" id="IPR032710">
    <property type="entry name" value="NTF2-like_dom_sf"/>
</dbReference>
<evidence type="ECO:0000256" key="8">
    <source>
        <dbReference type="SAM" id="MobiDB-lite"/>
    </source>
</evidence>
<evidence type="ECO:0000313" key="11">
    <source>
        <dbReference type="EMBL" id="ORY65823.1"/>
    </source>
</evidence>
<dbReference type="PROSITE" id="PS51281">
    <property type="entry name" value="TAP_C"/>
    <property type="match status" value="1"/>
</dbReference>
<dbReference type="InterPro" id="IPR002075">
    <property type="entry name" value="NTF2_dom"/>
</dbReference>
<feature type="domain" description="TAP-C" evidence="10">
    <location>
        <begin position="583"/>
        <end position="622"/>
    </location>
</feature>
<feature type="non-terminal residue" evidence="11">
    <location>
        <position position="622"/>
    </location>
</feature>
<evidence type="ECO:0000256" key="7">
    <source>
        <dbReference type="ARBA" id="ARBA00023242"/>
    </source>
</evidence>
<name>A0A1Y2E2Q4_9PEZI</name>
<keyword evidence="7" id="KW-0539">Nucleus</keyword>
<reference evidence="11 12" key="1">
    <citation type="submission" date="2016-07" db="EMBL/GenBank/DDBJ databases">
        <title>Pervasive Adenine N6-methylation of Active Genes in Fungi.</title>
        <authorList>
            <consortium name="DOE Joint Genome Institute"/>
            <person name="Mondo S.J."/>
            <person name="Dannebaum R.O."/>
            <person name="Kuo R.C."/>
            <person name="Labutti K."/>
            <person name="Haridas S."/>
            <person name="Kuo A."/>
            <person name="Salamov A."/>
            <person name="Ahrendt S.R."/>
            <person name="Lipzen A."/>
            <person name="Sullivan W."/>
            <person name="Andreopoulos W.B."/>
            <person name="Clum A."/>
            <person name="Lindquist E."/>
            <person name="Daum C."/>
            <person name="Ramamoorthy G.K."/>
            <person name="Gryganskyi A."/>
            <person name="Culley D."/>
            <person name="Magnuson J.K."/>
            <person name="James T.Y."/>
            <person name="O'Malley M.A."/>
            <person name="Stajich J.E."/>
            <person name="Spatafora J.W."/>
            <person name="Visel A."/>
            <person name="Grigoriev I.V."/>
        </authorList>
    </citation>
    <scope>NUCLEOTIDE SEQUENCE [LARGE SCALE GENOMIC DNA]</scope>
    <source>
        <strain evidence="11 12">CBS 129021</strain>
    </source>
</reference>
<dbReference type="Pfam" id="PF22602">
    <property type="entry name" value="NXF_NTF2"/>
    <property type="match status" value="1"/>
</dbReference>
<dbReference type="InterPro" id="IPR005637">
    <property type="entry name" value="TAP_C_dom"/>
</dbReference>
<comment type="similarity">
    <text evidence="2">Belongs to the NXF family.</text>
</comment>
<evidence type="ECO:0000256" key="5">
    <source>
        <dbReference type="ARBA" id="ARBA00022737"/>
    </source>
</evidence>
<dbReference type="OrthoDB" id="25872at2759"/>
<protein>
    <submittedName>
        <fullName evidence="11">TAP domain-containing protein</fullName>
    </submittedName>
</protein>
<evidence type="ECO:0000259" key="10">
    <source>
        <dbReference type="PROSITE" id="PS51281"/>
    </source>
</evidence>
<dbReference type="PANTHER" id="PTHR10662">
    <property type="entry name" value="NUCLEAR RNA EXPORT FACTOR"/>
    <property type="match status" value="1"/>
</dbReference>
<dbReference type="SUPFAM" id="SSF52058">
    <property type="entry name" value="L domain-like"/>
    <property type="match status" value="1"/>
</dbReference>
<evidence type="ECO:0000256" key="6">
    <source>
        <dbReference type="ARBA" id="ARBA00022816"/>
    </source>
</evidence>
<dbReference type="InParanoid" id="A0A1Y2E2Q4"/>
<dbReference type="STRING" id="1141098.A0A1Y2E2Q4"/>
<dbReference type="SMART" id="SM00804">
    <property type="entry name" value="TAP_C"/>
    <property type="match status" value="1"/>
</dbReference>
<dbReference type="InterPro" id="IPR009060">
    <property type="entry name" value="UBA-like_sf"/>
</dbReference>